<keyword evidence="3" id="KW-0202">Cytokine</keyword>
<evidence type="ECO:0000256" key="4">
    <source>
        <dbReference type="ARBA" id="ARBA00022525"/>
    </source>
</evidence>
<dbReference type="PANTHER" id="PTHR15151">
    <property type="entry name" value="PROTEIN EIGER"/>
    <property type="match status" value="1"/>
</dbReference>
<dbReference type="InterPro" id="IPR021184">
    <property type="entry name" value="TNF_CS"/>
</dbReference>
<dbReference type="GO" id="GO:0005615">
    <property type="term" value="C:extracellular space"/>
    <property type="evidence" value="ECO:0007669"/>
    <property type="project" value="UniProtKB-KW"/>
</dbReference>
<keyword evidence="9" id="KW-0472">Membrane</keyword>
<keyword evidence="5" id="KW-1015">Disulfide bond</keyword>
<evidence type="ECO:0000256" key="7">
    <source>
        <dbReference type="SAM" id="Coils"/>
    </source>
</evidence>
<dbReference type="InterPro" id="IPR051748">
    <property type="entry name" value="TNF_Ligand_Superfamily"/>
</dbReference>
<evidence type="ECO:0000256" key="9">
    <source>
        <dbReference type="SAM" id="Phobius"/>
    </source>
</evidence>
<keyword evidence="6" id="KW-0325">Glycoprotein</keyword>
<keyword evidence="9" id="KW-0812">Transmembrane</keyword>
<dbReference type="Pfam" id="PF00229">
    <property type="entry name" value="TNF"/>
    <property type="match status" value="1"/>
</dbReference>
<evidence type="ECO:0000259" key="10">
    <source>
        <dbReference type="PROSITE" id="PS50049"/>
    </source>
</evidence>
<dbReference type="GO" id="GO:0016020">
    <property type="term" value="C:membrane"/>
    <property type="evidence" value="ECO:0007669"/>
    <property type="project" value="InterPro"/>
</dbReference>
<gene>
    <name evidence="11" type="ORF">BSL78_10910</name>
</gene>
<dbReference type="PROSITE" id="PS00251">
    <property type="entry name" value="THD_1"/>
    <property type="match status" value="1"/>
</dbReference>
<dbReference type="GO" id="GO:0006955">
    <property type="term" value="P:immune response"/>
    <property type="evidence" value="ECO:0007669"/>
    <property type="project" value="InterPro"/>
</dbReference>
<keyword evidence="12" id="KW-1185">Reference proteome</keyword>
<comment type="subcellular location">
    <subcellularLocation>
        <location evidence="1">Secreted</location>
    </subcellularLocation>
</comment>
<evidence type="ECO:0000256" key="1">
    <source>
        <dbReference type="ARBA" id="ARBA00004613"/>
    </source>
</evidence>
<feature type="domain" description="THD" evidence="10">
    <location>
        <begin position="241"/>
        <end position="382"/>
    </location>
</feature>
<dbReference type="GO" id="GO:0005164">
    <property type="term" value="F:tumor necrosis factor receptor binding"/>
    <property type="evidence" value="ECO:0007669"/>
    <property type="project" value="InterPro"/>
</dbReference>
<keyword evidence="7" id="KW-0175">Coiled coil</keyword>
<reference evidence="11 12" key="1">
    <citation type="journal article" date="2017" name="PLoS Biol.">
        <title>The sea cucumber genome provides insights into morphological evolution and visceral regeneration.</title>
        <authorList>
            <person name="Zhang X."/>
            <person name="Sun L."/>
            <person name="Yuan J."/>
            <person name="Sun Y."/>
            <person name="Gao Y."/>
            <person name="Zhang L."/>
            <person name="Li S."/>
            <person name="Dai H."/>
            <person name="Hamel J.F."/>
            <person name="Liu C."/>
            <person name="Yu Y."/>
            <person name="Liu S."/>
            <person name="Lin W."/>
            <person name="Guo K."/>
            <person name="Jin S."/>
            <person name="Xu P."/>
            <person name="Storey K.B."/>
            <person name="Huan P."/>
            <person name="Zhang T."/>
            <person name="Zhou Y."/>
            <person name="Zhang J."/>
            <person name="Lin C."/>
            <person name="Li X."/>
            <person name="Xing L."/>
            <person name="Huo D."/>
            <person name="Sun M."/>
            <person name="Wang L."/>
            <person name="Mercier A."/>
            <person name="Li F."/>
            <person name="Yang H."/>
            <person name="Xiang J."/>
        </authorList>
    </citation>
    <scope>NUCLEOTIDE SEQUENCE [LARGE SCALE GENOMIC DNA]</scope>
    <source>
        <strain evidence="11">Shaxun</strain>
        <tissue evidence="11">Muscle</tissue>
    </source>
</reference>
<name>A0A2G8KW27_STIJA</name>
<dbReference type="STRING" id="307972.A0A2G8KW27"/>
<feature type="coiled-coil region" evidence="7">
    <location>
        <begin position="67"/>
        <end position="94"/>
    </location>
</feature>
<dbReference type="Proteomes" id="UP000230750">
    <property type="component" value="Unassembled WGS sequence"/>
</dbReference>
<feature type="compositionally biased region" description="Basic and acidic residues" evidence="8">
    <location>
        <begin position="110"/>
        <end position="133"/>
    </location>
</feature>
<comment type="caution">
    <text evidence="11">The sequence shown here is derived from an EMBL/GenBank/DDBJ whole genome shotgun (WGS) entry which is preliminary data.</text>
</comment>
<dbReference type="EMBL" id="MRZV01000339">
    <property type="protein sequence ID" value="PIK52208.1"/>
    <property type="molecule type" value="Genomic_DNA"/>
</dbReference>
<dbReference type="InterPro" id="IPR008983">
    <property type="entry name" value="Tumour_necrosis_fac-like_dom"/>
</dbReference>
<organism evidence="11 12">
    <name type="scientific">Stichopus japonicus</name>
    <name type="common">Sea cucumber</name>
    <dbReference type="NCBI Taxonomy" id="307972"/>
    <lineage>
        <taxon>Eukaryota</taxon>
        <taxon>Metazoa</taxon>
        <taxon>Echinodermata</taxon>
        <taxon>Eleutherozoa</taxon>
        <taxon>Echinozoa</taxon>
        <taxon>Holothuroidea</taxon>
        <taxon>Aspidochirotacea</taxon>
        <taxon>Aspidochirotida</taxon>
        <taxon>Stichopodidae</taxon>
        <taxon>Apostichopus</taxon>
    </lineage>
</organism>
<evidence type="ECO:0000313" key="11">
    <source>
        <dbReference type="EMBL" id="PIK52208.1"/>
    </source>
</evidence>
<evidence type="ECO:0000313" key="12">
    <source>
        <dbReference type="Proteomes" id="UP000230750"/>
    </source>
</evidence>
<dbReference type="PROSITE" id="PS50049">
    <property type="entry name" value="THD_2"/>
    <property type="match status" value="1"/>
</dbReference>
<protein>
    <recommendedName>
        <fullName evidence="10">THD domain-containing protein</fullName>
    </recommendedName>
</protein>
<feature type="compositionally biased region" description="Basic and acidic residues" evidence="8">
    <location>
        <begin position="163"/>
        <end position="172"/>
    </location>
</feature>
<evidence type="ECO:0000256" key="3">
    <source>
        <dbReference type="ARBA" id="ARBA00022514"/>
    </source>
</evidence>
<keyword evidence="9" id="KW-1133">Transmembrane helix</keyword>
<proteinExistence type="inferred from homology"/>
<accession>A0A2G8KW27</accession>
<feature type="transmembrane region" description="Helical" evidence="9">
    <location>
        <begin position="36"/>
        <end position="58"/>
    </location>
</feature>
<dbReference type="InterPro" id="IPR006052">
    <property type="entry name" value="TNF_dom"/>
</dbReference>
<sequence>MKDSCEVDMENTSMDVANGHATTNPLDPTLWKAKPLSTNGVLVAVVSAIVVTCMFVTVNSIEQNNRIALLETELQTHRELIRNLQESVARLRGNPYGKEEEDAIDATEALDGHEEDVITREQSRKAQPMDDVNRFIIPPGRQYSPERRKALSPGVRRSNLSENENRASEPGRRFKRTAATTPTPTRKKKKTAKSERRRNGPNTGRPNKQRNRDRESSNESVSCDLLQRCNGTLGRNRGESIMAHFELDNDSDHLVSDEILSDWHYANWMPNPGAGRRSFRIKHHGSLRKAKVEVIEPGIYYLYSQVSFADTGAYLAYSIMIEDLPKFTCRLFLSADVVDSNSCMTGGMMKIDAGQTVHIELAERNKVISMDKESTYFGMIRMSPLND</sequence>
<evidence type="ECO:0000256" key="2">
    <source>
        <dbReference type="ARBA" id="ARBA00008670"/>
    </source>
</evidence>
<comment type="similarity">
    <text evidence="2">Belongs to the tumor necrosis factor family.</text>
</comment>
<evidence type="ECO:0000256" key="6">
    <source>
        <dbReference type="ARBA" id="ARBA00023180"/>
    </source>
</evidence>
<evidence type="ECO:0000256" key="5">
    <source>
        <dbReference type="ARBA" id="ARBA00023157"/>
    </source>
</evidence>
<feature type="region of interest" description="Disordered" evidence="8">
    <location>
        <begin position="107"/>
        <end position="221"/>
    </location>
</feature>
<dbReference type="SUPFAM" id="SSF49842">
    <property type="entry name" value="TNF-like"/>
    <property type="match status" value="1"/>
</dbReference>
<evidence type="ECO:0000256" key="8">
    <source>
        <dbReference type="SAM" id="MobiDB-lite"/>
    </source>
</evidence>
<dbReference type="Gene3D" id="2.60.120.40">
    <property type="match status" value="1"/>
</dbReference>
<dbReference type="OrthoDB" id="6159739at2759"/>
<dbReference type="GO" id="GO:0005125">
    <property type="term" value="F:cytokine activity"/>
    <property type="evidence" value="ECO:0007669"/>
    <property type="project" value="UniProtKB-KW"/>
</dbReference>
<keyword evidence="4" id="KW-0964">Secreted</keyword>
<dbReference type="PANTHER" id="PTHR15151:SF24">
    <property type="entry name" value="A PROLIFERATION-INDUCING LIGAND-LIKE PROTEIN-RELATED"/>
    <property type="match status" value="1"/>
</dbReference>
<dbReference type="AlphaFoldDB" id="A0A2G8KW27"/>